<dbReference type="PROSITE" id="PS51819">
    <property type="entry name" value="VOC"/>
    <property type="match status" value="1"/>
</dbReference>
<protein>
    <submittedName>
        <fullName evidence="2">VOC family protein</fullName>
    </submittedName>
</protein>
<dbReference type="Pfam" id="PF00903">
    <property type="entry name" value="Glyoxalase"/>
    <property type="match status" value="1"/>
</dbReference>
<dbReference type="InterPro" id="IPR037523">
    <property type="entry name" value="VOC_core"/>
</dbReference>
<reference evidence="2" key="2">
    <citation type="submission" date="2023-02" db="EMBL/GenBank/DDBJ databases">
        <title>'Rhodoalgimonas zhirmunskyi' gen. nov., isolated from a red alga.</title>
        <authorList>
            <person name="Nedashkovskaya O.I."/>
            <person name="Otstavnykh N.Y."/>
            <person name="Bystritskaya E.P."/>
            <person name="Balabanova L.A."/>
            <person name="Isaeva M.P."/>
        </authorList>
    </citation>
    <scope>NUCLEOTIDE SEQUENCE</scope>
    <source>
        <strain evidence="2">KCTC 52189</strain>
    </source>
</reference>
<gene>
    <name evidence="2" type="ORF">NO357_11800</name>
</gene>
<dbReference type="PANTHER" id="PTHR33993">
    <property type="entry name" value="GLYOXALASE-RELATED"/>
    <property type="match status" value="1"/>
</dbReference>
<name>A0AAE3WDU3_9RHOB</name>
<dbReference type="Proteomes" id="UP001226762">
    <property type="component" value="Unassembled WGS sequence"/>
</dbReference>
<keyword evidence="3" id="KW-1185">Reference proteome</keyword>
<evidence type="ECO:0000259" key="1">
    <source>
        <dbReference type="PROSITE" id="PS51819"/>
    </source>
</evidence>
<reference evidence="2" key="1">
    <citation type="submission" date="2022-07" db="EMBL/GenBank/DDBJ databases">
        <authorList>
            <person name="Otstavnykh N."/>
            <person name="Isaeva M."/>
            <person name="Bystritskaya E."/>
        </authorList>
    </citation>
    <scope>NUCLEOTIDE SEQUENCE</scope>
    <source>
        <strain evidence="2">KCTC 52189</strain>
    </source>
</reference>
<comment type="caution">
    <text evidence="2">The sequence shown here is derived from an EMBL/GenBank/DDBJ whole genome shotgun (WGS) entry which is preliminary data.</text>
</comment>
<evidence type="ECO:0000313" key="2">
    <source>
        <dbReference type="EMBL" id="MDQ2090585.1"/>
    </source>
</evidence>
<dbReference type="InterPro" id="IPR004360">
    <property type="entry name" value="Glyas_Fos-R_dOase_dom"/>
</dbReference>
<accession>A0AAE3WDU3</accession>
<dbReference type="SUPFAM" id="SSF54593">
    <property type="entry name" value="Glyoxalase/Bleomycin resistance protein/Dihydroxybiphenyl dioxygenase"/>
    <property type="match status" value="1"/>
</dbReference>
<dbReference type="Gene3D" id="3.10.180.10">
    <property type="entry name" value="2,3-Dihydroxybiphenyl 1,2-Dioxygenase, domain 1"/>
    <property type="match status" value="1"/>
</dbReference>
<proteinExistence type="predicted"/>
<dbReference type="AlphaFoldDB" id="A0AAE3WDU3"/>
<dbReference type="InterPro" id="IPR052164">
    <property type="entry name" value="Anthracycline_SecMetBiosynth"/>
</dbReference>
<evidence type="ECO:0000313" key="3">
    <source>
        <dbReference type="Proteomes" id="UP001226762"/>
    </source>
</evidence>
<dbReference type="EMBL" id="JANHAX010000003">
    <property type="protein sequence ID" value="MDQ2090585.1"/>
    <property type="molecule type" value="Genomic_DNA"/>
</dbReference>
<feature type="domain" description="VOC" evidence="1">
    <location>
        <begin position="6"/>
        <end position="122"/>
    </location>
</feature>
<dbReference type="CDD" id="cd07247">
    <property type="entry name" value="SgaA_N_like"/>
    <property type="match status" value="1"/>
</dbReference>
<organism evidence="2 3">
    <name type="scientific">Marimonas arenosa</name>
    <dbReference type="NCBI Taxonomy" id="1795305"/>
    <lineage>
        <taxon>Bacteria</taxon>
        <taxon>Pseudomonadati</taxon>
        <taxon>Pseudomonadota</taxon>
        <taxon>Alphaproteobacteria</taxon>
        <taxon>Rhodobacterales</taxon>
        <taxon>Paracoccaceae</taxon>
        <taxon>Marimonas</taxon>
    </lineage>
</organism>
<dbReference type="RefSeq" id="WP_306735859.1">
    <property type="nucleotide sequence ID" value="NZ_JANHAX010000003.1"/>
</dbReference>
<sequence>MTQQPVLVWSEIPVTDMDKACDFYAKVFGYKMEIDTSGPNPMAVLNGEMNGPAGNLYPGKPAVAGTGPTVHLALAPGDTVEAASTRVEAGGGTVSGPLVEMPFGRWTYATDPDGNSIGLFEPKG</sequence>
<dbReference type="InterPro" id="IPR029068">
    <property type="entry name" value="Glyas_Bleomycin-R_OHBP_Dase"/>
</dbReference>